<feature type="domain" description="PDZ" evidence="4">
    <location>
        <begin position="871"/>
        <end position="929"/>
    </location>
</feature>
<dbReference type="SMART" id="SM00228">
    <property type="entry name" value="PDZ"/>
    <property type="match status" value="4"/>
</dbReference>
<feature type="compositionally biased region" description="Basic and acidic residues" evidence="3">
    <location>
        <begin position="401"/>
        <end position="427"/>
    </location>
</feature>
<reference evidence="5" key="1">
    <citation type="submission" date="2019-05" db="EMBL/GenBank/DDBJ databases">
        <title>Annotation for the trematode Fasciolopsis buski.</title>
        <authorList>
            <person name="Choi Y.-J."/>
        </authorList>
    </citation>
    <scope>NUCLEOTIDE SEQUENCE</scope>
    <source>
        <strain evidence="5">HT</strain>
        <tissue evidence="5">Whole worm</tissue>
    </source>
</reference>
<dbReference type="GO" id="GO:0019901">
    <property type="term" value="F:protein kinase binding"/>
    <property type="evidence" value="ECO:0007669"/>
    <property type="project" value="TreeGrafter"/>
</dbReference>
<dbReference type="Gene3D" id="3.80.10.10">
    <property type="entry name" value="Ribonuclease Inhibitor"/>
    <property type="match status" value="3"/>
</dbReference>
<dbReference type="Pfam" id="PF00595">
    <property type="entry name" value="PDZ"/>
    <property type="match status" value="4"/>
</dbReference>
<dbReference type="SMART" id="SM00369">
    <property type="entry name" value="LRR_TYP"/>
    <property type="match status" value="7"/>
</dbReference>
<keyword evidence="1" id="KW-0433">Leucine-rich repeat</keyword>
<feature type="compositionally biased region" description="Low complexity" evidence="3">
    <location>
        <begin position="337"/>
        <end position="352"/>
    </location>
</feature>
<dbReference type="GO" id="GO:0045211">
    <property type="term" value="C:postsynaptic membrane"/>
    <property type="evidence" value="ECO:0007669"/>
    <property type="project" value="TreeGrafter"/>
</dbReference>
<feature type="region of interest" description="Disordered" evidence="3">
    <location>
        <begin position="1211"/>
        <end position="1305"/>
    </location>
</feature>
<evidence type="ECO:0000313" key="6">
    <source>
        <dbReference type="Proteomes" id="UP000728185"/>
    </source>
</evidence>
<dbReference type="PANTHER" id="PTHR23119">
    <property type="entry name" value="DISCS LARGE"/>
    <property type="match status" value="1"/>
</dbReference>
<gene>
    <name evidence="5" type="ORF">FBUS_07067</name>
</gene>
<feature type="region of interest" description="Disordered" evidence="3">
    <location>
        <begin position="479"/>
        <end position="513"/>
    </location>
</feature>
<name>A0A8E0VHV0_9TREM</name>
<feature type="non-terminal residue" evidence="5">
    <location>
        <position position="1"/>
    </location>
</feature>
<feature type="compositionally biased region" description="Polar residues" evidence="3">
    <location>
        <begin position="480"/>
        <end position="497"/>
    </location>
</feature>
<feature type="compositionally biased region" description="Polar residues" evidence="3">
    <location>
        <begin position="543"/>
        <end position="570"/>
    </location>
</feature>
<dbReference type="GO" id="GO:0014069">
    <property type="term" value="C:postsynaptic density"/>
    <property type="evidence" value="ECO:0007669"/>
    <property type="project" value="TreeGrafter"/>
</dbReference>
<dbReference type="PROSITE" id="PS50106">
    <property type="entry name" value="PDZ"/>
    <property type="match status" value="4"/>
</dbReference>
<feature type="region of interest" description="Disordered" evidence="3">
    <location>
        <begin position="335"/>
        <end position="431"/>
    </location>
</feature>
<dbReference type="InterPro" id="IPR050614">
    <property type="entry name" value="Synaptic_Scaffolding_LAP-MAGUK"/>
</dbReference>
<dbReference type="Gene3D" id="2.30.42.10">
    <property type="match status" value="4"/>
</dbReference>
<organism evidence="5 6">
    <name type="scientific">Fasciolopsis buskii</name>
    <dbReference type="NCBI Taxonomy" id="27845"/>
    <lineage>
        <taxon>Eukaryota</taxon>
        <taxon>Metazoa</taxon>
        <taxon>Spiralia</taxon>
        <taxon>Lophotrochozoa</taxon>
        <taxon>Platyhelminthes</taxon>
        <taxon>Trematoda</taxon>
        <taxon>Digenea</taxon>
        <taxon>Plagiorchiida</taxon>
        <taxon>Echinostomata</taxon>
        <taxon>Echinostomatoidea</taxon>
        <taxon>Fasciolidae</taxon>
        <taxon>Fasciolopsis</taxon>
    </lineage>
</organism>
<sequence>HARPNISNSVNFSLHLLEKLEARDNCLKSLPDSFVQLVRLEFLDLGANEFHALPVVLCQLPNLAELWMDDNQLKSIPKEVGNMKRLQQLDLSENLIDVLPEEVSGLVSLADLNLSQNSLNSLPAGIGEMKRLCVLKLNQNQLLILNSAIGGCISLQELYLTENFLSIGDCTSLNILSLRENLLRRLPSEIGNCNRLRVLDVSGNRLQRLPLSLARCPLTALWLFPNQSQPVVTLQRDLDEVTNEEFLTCYLLPQDQLDSQTELGLIDCLLTDPTMSPSELASLTGVPPTTGPTNLNDPDAIAVETNYAYEPAMPDVQSPTHPTGNWPAPIEARCARPESLTSSTPSSMILSPPLSPSGAHLSGGDRLGSPTSRQSGSVSPRASLTNQAGEWDSGSSRVHFNKHDESNDRNSFDESRASVVHSPKESLSDVPVSTELRGAFESTVNGVKYVGGSAKPVTMANVSPSAHPAARESWHLSDGSVVTSPSAQHRITPSPTGHCSPLPVESADNPETHIGPVVSTTPHVKPRKNAFHLCTTPSLVVSTASPTAVDRSSLSTPKASSSRLASSHDTSVPVMRASPVQPATDGDSGGSQHRLDVNSTADEDAYSSGGEEICVISRRVGFTDDVEDNEEKSTQKLIRRDTPHYTKRARIQSKTADGVDSEEAVMKILEKYRASAASSQLLADLPNSEMSGALKILATAVAASPSTVDSAKHRVNRTHKLTVHIHRQPGAGLGLSIAGGVGSVPFQGSDHGIFVSRLNPTGLAYTSGLRLNDKLLEVNGISLVDVEHQVAVSALRSQTNDFRILVAREVDDHSVQSSSSGVSVVGNPISNPAKINITKESMKMRPANVPLREMSVIIVVYLSNVSDPQCIIISEITEDGAASKEGSLCVGDQIIKINGIDVHDARLDQVTALLAGAGTLVDLELLRPVVNSSGTSLAKPTSNGFLTPHNPQVPLHNSEVSMQSIGTILEKRGKESWLGLAGDTRTSPCVVTLNSAPRKTLKPPVYLRREKGLVVENVTICLDGGPLGLAIYGGSDINCQPFSSDEPGIFISHISNDGAAQNCGLRVGDRILQVNDINLRNATHDEAVEALIQPVKELRLEVRHDPTPSGLRRLTIARQPGERFGLRISGGVPASSQDGATASNGSLSRCLSSLSNDGSILVTWISSDGAVGRDGRLKPGDRLLEVNGHWMMGSTLDEALAAELAAEFPSTTSVTESSSSPSESSSTSPTTLVKVPSKTAGTSPGSDSVESSETSHTGGSLVLASPAFVSGSGRSPLDIARNDDVGIGSPTGRVLIRPEGIKPGR</sequence>
<dbReference type="InterPro" id="IPR003591">
    <property type="entry name" value="Leu-rich_rpt_typical-subtyp"/>
</dbReference>
<feature type="domain" description="PDZ" evidence="4">
    <location>
        <begin position="1113"/>
        <end position="1202"/>
    </location>
</feature>
<dbReference type="GO" id="GO:0005912">
    <property type="term" value="C:adherens junction"/>
    <property type="evidence" value="ECO:0007669"/>
    <property type="project" value="TreeGrafter"/>
</dbReference>
<evidence type="ECO:0000256" key="1">
    <source>
        <dbReference type="ARBA" id="ARBA00022614"/>
    </source>
</evidence>
<dbReference type="InterPro" id="IPR032675">
    <property type="entry name" value="LRR_dom_sf"/>
</dbReference>
<comment type="caution">
    <text evidence="5">The sequence shown here is derived from an EMBL/GenBank/DDBJ whole genome shotgun (WGS) entry which is preliminary data.</text>
</comment>
<feature type="compositionally biased region" description="Low complexity" evidence="3">
    <location>
        <begin position="1211"/>
        <end position="1231"/>
    </location>
</feature>
<dbReference type="GO" id="GO:0098968">
    <property type="term" value="P:neurotransmitter receptor transport postsynaptic membrane to endosome"/>
    <property type="evidence" value="ECO:0007669"/>
    <property type="project" value="TreeGrafter"/>
</dbReference>
<evidence type="ECO:0000256" key="3">
    <source>
        <dbReference type="SAM" id="MobiDB-lite"/>
    </source>
</evidence>
<dbReference type="Pfam" id="PF13855">
    <property type="entry name" value="LRR_8"/>
    <property type="match status" value="1"/>
</dbReference>
<keyword evidence="6" id="KW-1185">Reference proteome</keyword>
<dbReference type="GO" id="GO:0016323">
    <property type="term" value="C:basolateral plasma membrane"/>
    <property type="evidence" value="ECO:0007669"/>
    <property type="project" value="TreeGrafter"/>
</dbReference>
<feature type="compositionally biased region" description="Polar residues" evidence="3">
    <location>
        <begin position="369"/>
        <end position="398"/>
    </location>
</feature>
<dbReference type="SUPFAM" id="SSF50156">
    <property type="entry name" value="PDZ domain-like"/>
    <property type="match status" value="4"/>
</dbReference>
<evidence type="ECO:0000256" key="2">
    <source>
        <dbReference type="ARBA" id="ARBA00022737"/>
    </source>
</evidence>
<accession>A0A8E0VHV0</accession>
<dbReference type="GO" id="GO:0098609">
    <property type="term" value="P:cell-cell adhesion"/>
    <property type="evidence" value="ECO:0007669"/>
    <property type="project" value="TreeGrafter"/>
</dbReference>
<dbReference type="InterPro" id="IPR036034">
    <property type="entry name" value="PDZ_sf"/>
</dbReference>
<dbReference type="Proteomes" id="UP000728185">
    <property type="component" value="Unassembled WGS sequence"/>
</dbReference>
<dbReference type="GO" id="GO:0045197">
    <property type="term" value="P:establishment or maintenance of epithelial cell apical/basal polarity"/>
    <property type="evidence" value="ECO:0007669"/>
    <property type="project" value="TreeGrafter"/>
</dbReference>
<dbReference type="InterPro" id="IPR001478">
    <property type="entry name" value="PDZ"/>
</dbReference>
<dbReference type="EMBL" id="LUCM01007977">
    <property type="protein sequence ID" value="KAA0189124.1"/>
    <property type="molecule type" value="Genomic_DNA"/>
</dbReference>
<feature type="domain" description="PDZ" evidence="4">
    <location>
        <begin position="1025"/>
        <end position="1106"/>
    </location>
</feature>
<feature type="domain" description="PDZ" evidence="4">
    <location>
        <begin position="722"/>
        <end position="810"/>
    </location>
</feature>
<evidence type="ECO:0000313" key="5">
    <source>
        <dbReference type="EMBL" id="KAA0189124.1"/>
    </source>
</evidence>
<dbReference type="GO" id="GO:0043113">
    <property type="term" value="P:receptor clustering"/>
    <property type="evidence" value="ECO:0007669"/>
    <property type="project" value="TreeGrafter"/>
</dbReference>
<feature type="region of interest" description="Disordered" evidence="3">
    <location>
        <begin position="1128"/>
        <end position="1147"/>
    </location>
</feature>
<dbReference type="InterPro" id="IPR001611">
    <property type="entry name" value="Leu-rich_rpt"/>
</dbReference>
<evidence type="ECO:0000259" key="4">
    <source>
        <dbReference type="PROSITE" id="PS50106"/>
    </source>
</evidence>
<dbReference type="OrthoDB" id="2187496at2759"/>
<feature type="region of interest" description="Disordered" evidence="3">
    <location>
        <begin position="543"/>
        <end position="608"/>
    </location>
</feature>
<dbReference type="SUPFAM" id="SSF52058">
    <property type="entry name" value="L domain-like"/>
    <property type="match status" value="1"/>
</dbReference>
<feature type="compositionally biased region" description="Polar residues" evidence="3">
    <location>
        <begin position="1239"/>
        <end position="1258"/>
    </location>
</feature>
<proteinExistence type="predicted"/>
<protein>
    <submittedName>
        <fullName evidence="5">Protein LAP2</fullName>
    </submittedName>
</protein>
<feature type="compositionally biased region" description="Polar residues" evidence="3">
    <location>
        <begin position="1134"/>
        <end position="1147"/>
    </location>
</feature>
<dbReference type="GO" id="GO:0098887">
    <property type="term" value="P:neurotransmitter receptor transport, endosome to postsynaptic membrane"/>
    <property type="evidence" value="ECO:0007669"/>
    <property type="project" value="TreeGrafter"/>
</dbReference>
<dbReference type="PANTHER" id="PTHR23119:SF44">
    <property type="entry name" value="PROTEIN LAP4"/>
    <property type="match status" value="1"/>
</dbReference>
<keyword evidence="2" id="KW-0677">Repeat</keyword>
<dbReference type="SMART" id="SM00364">
    <property type="entry name" value="LRR_BAC"/>
    <property type="match status" value="6"/>
</dbReference>